<dbReference type="EMBL" id="VMRG01000001">
    <property type="protein sequence ID" value="KAA6231987.1"/>
    <property type="molecule type" value="Genomic_DNA"/>
</dbReference>
<name>A0A3S0N990_CHLPH</name>
<sequence>MKAESRKRQFIFDGKIKPSHCEGCGLVTEKVFVGEWKPSDKPKEDDLLVVVAPKKSTRKKKQTEEQLSPSAENQYWVRCVHCNQVHLLKEWQIQIDRDVSPEELTPDECQQYSPHGIYATGDALYHQSLDEVGVVREKQATGSGAYVIIVEFCKSGRKQLLENVQLTPAKEKSSESITDIIKTKLKR</sequence>
<reference evidence="3 4" key="1">
    <citation type="submission" date="2018-12" db="EMBL/GenBank/DDBJ databases">
        <authorList>
            <person name="Lunina O.N."/>
            <person name="Grouzdev D.S."/>
            <person name="Gorlenko V.M."/>
            <person name="Savvichev A.S."/>
        </authorList>
    </citation>
    <scope>NUCLEOTIDE SEQUENCE [LARGE SCALE GENOMIC DNA]</scope>
    <source>
        <strain evidence="3 4">BrKhr-17</strain>
    </source>
</reference>
<dbReference type="Proteomes" id="UP000327458">
    <property type="component" value="Unassembled WGS sequence"/>
</dbReference>
<comment type="caution">
    <text evidence="3">The sequence shown here is derived from an EMBL/GenBank/DDBJ whole genome shotgun (WGS) entry which is preliminary data.</text>
</comment>
<gene>
    <name evidence="3" type="ORF">EKD02_08975</name>
    <name evidence="1" type="ORF">FP507_01855</name>
    <name evidence="2" type="ORF">GJ685_06980</name>
</gene>
<evidence type="ECO:0000313" key="6">
    <source>
        <dbReference type="Proteomes" id="UP000489351"/>
    </source>
</evidence>
<evidence type="ECO:0000313" key="1">
    <source>
        <dbReference type="EMBL" id="KAA6231987.1"/>
    </source>
</evidence>
<reference evidence="2 6" key="3">
    <citation type="submission" date="2019-11" db="EMBL/GenBank/DDBJ databases">
        <title>Green- and brown-colored morphotypes of Chlorobia in the stratified aquatic ecosystems of Kandalaksha Gulf (White Sea): A model for study of the accessory genome evolution.</title>
        <authorList>
            <person name="Grouzdev D.S."/>
        </authorList>
    </citation>
    <scope>NUCLEOTIDE SEQUENCE [LARGE SCALE GENOMIC DNA]</scope>
    <source>
        <strain evidence="2 6">ZM</strain>
    </source>
</reference>
<dbReference type="EMBL" id="WUBZ01000021">
    <property type="protein sequence ID" value="MWV54809.1"/>
    <property type="molecule type" value="Genomic_DNA"/>
</dbReference>
<evidence type="ECO:0000313" key="5">
    <source>
        <dbReference type="Proteomes" id="UP000327458"/>
    </source>
</evidence>
<dbReference type="EMBL" id="RXYK01000017">
    <property type="protein sequence ID" value="RTY35959.1"/>
    <property type="molecule type" value="Genomic_DNA"/>
</dbReference>
<dbReference type="AlphaFoldDB" id="A0A3S0N990"/>
<accession>A0A3S0N990</accession>
<evidence type="ECO:0000313" key="2">
    <source>
        <dbReference type="EMBL" id="MWV54809.1"/>
    </source>
</evidence>
<protein>
    <submittedName>
        <fullName evidence="3">Uncharacterized protein</fullName>
    </submittedName>
</protein>
<proteinExistence type="predicted"/>
<dbReference type="OMA" id="EWQIQID"/>
<dbReference type="RefSeq" id="WP_011889598.1">
    <property type="nucleotide sequence ID" value="NZ_CP041698.1"/>
</dbReference>
<keyword evidence="6" id="KW-1185">Reference proteome</keyword>
<evidence type="ECO:0000313" key="4">
    <source>
        <dbReference type="Proteomes" id="UP000279908"/>
    </source>
</evidence>
<dbReference type="Proteomes" id="UP000279908">
    <property type="component" value="Unassembled WGS sequence"/>
</dbReference>
<organism evidence="3 4">
    <name type="scientific">Chlorobium phaeovibrioides</name>
    <dbReference type="NCBI Taxonomy" id="1094"/>
    <lineage>
        <taxon>Bacteria</taxon>
        <taxon>Pseudomonadati</taxon>
        <taxon>Chlorobiota</taxon>
        <taxon>Chlorobiia</taxon>
        <taxon>Chlorobiales</taxon>
        <taxon>Chlorobiaceae</taxon>
        <taxon>Chlorobium/Pelodictyon group</taxon>
        <taxon>Chlorobium</taxon>
    </lineage>
</organism>
<reference evidence="1 5" key="2">
    <citation type="submission" date="2019-07" db="EMBL/GenBank/DDBJ databases">
        <title>Draft genome Sequence of Chlorobium phaeovibrioides sp. strain PhvTcv-s14, from the Phylum Chlorobi.</title>
        <authorList>
            <person name="Babenko V."/>
            <person name="Boldyreva D."/>
            <person name="Kanygina A."/>
            <person name="Selezneva O."/>
            <person name="Akopiyan T."/>
            <person name="Lunina O."/>
        </authorList>
    </citation>
    <scope>NUCLEOTIDE SEQUENCE [LARGE SCALE GENOMIC DNA]</scope>
    <source>
        <strain evidence="1 5">GrTcv12</strain>
    </source>
</reference>
<dbReference type="Proteomes" id="UP000489351">
    <property type="component" value="Unassembled WGS sequence"/>
</dbReference>
<evidence type="ECO:0000313" key="3">
    <source>
        <dbReference type="EMBL" id="RTY35959.1"/>
    </source>
</evidence>